<evidence type="ECO:0000256" key="9">
    <source>
        <dbReference type="ARBA" id="ARBA00022741"/>
    </source>
</evidence>
<dbReference type="GO" id="GO:0005874">
    <property type="term" value="C:microtubule"/>
    <property type="evidence" value="ECO:0007669"/>
    <property type="project" value="UniProtKB-KW"/>
</dbReference>
<evidence type="ECO:0000256" key="22">
    <source>
        <dbReference type="SAM" id="Coils"/>
    </source>
</evidence>
<feature type="domain" description="Kinesin motor" evidence="24">
    <location>
        <begin position="1"/>
        <end position="315"/>
    </location>
</feature>
<evidence type="ECO:0000256" key="16">
    <source>
        <dbReference type="ARBA" id="ARBA00023242"/>
    </source>
</evidence>
<evidence type="ECO:0000256" key="3">
    <source>
        <dbReference type="ARBA" id="ARBA00004476"/>
    </source>
</evidence>
<dbReference type="InterPro" id="IPR001752">
    <property type="entry name" value="Kinesin_motor_dom"/>
</dbReference>
<accession>A0A8B9E2B7</accession>
<dbReference type="PROSITE" id="PS00411">
    <property type="entry name" value="KINESIN_MOTOR_1"/>
    <property type="match status" value="1"/>
</dbReference>
<dbReference type="SUPFAM" id="SSF52540">
    <property type="entry name" value="P-loop containing nucleoside triphosphate hydrolases"/>
    <property type="match status" value="1"/>
</dbReference>
<dbReference type="GO" id="GO:0008017">
    <property type="term" value="F:microtubule binding"/>
    <property type="evidence" value="ECO:0007669"/>
    <property type="project" value="InterPro"/>
</dbReference>
<dbReference type="InterPro" id="IPR032384">
    <property type="entry name" value="Kif23_Arf-bd"/>
</dbReference>
<comment type="subunit">
    <text evidence="19">Heterotetramer of two molecules each of RACGAP1 and KIF23. Found in the centralspindlin complex. Interacts with RACGAP1; the interaction is direct. Interacts with ECT2 and PRC1. Interacts with ANXA11 during cytokinesis. Interacts with BIRC6/bruce and USP8/UBPY. Interacts with ARF6, forming heterodimers and heterotetramers.</text>
</comment>
<name>A0A8B9E2B7_ANSCY</name>
<evidence type="ECO:0000256" key="2">
    <source>
        <dbReference type="ARBA" id="ARBA00004186"/>
    </source>
</evidence>
<dbReference type="Pfam" id="PF16540">
    <property type="entry name" value="MKLP1_Arf_bdg"/>
    <property type="match status" value="1"/>
</dbReference>
<feature type="compositionally biased region" description="Basic and acidic residues" evidence="23">
    <location>
        <begin position="555"/>
        <end position="573"/>
    </location>
</feature>
<evidence type="ECO:0000256" key="21">
    <source>
        <dbReference type="RuleBase" id="RU000394"/>
    </source>
</evidence>
<dbReference type="GO" id="GO:0051301">
    <property type="term" value="P:cell division"/>
    <property type="evidence" value="ECO:0007669"/>
    <property type="project" value="UniProtKB-KW"/>
</dbReference>
<dbReference type="Gene3D" id="3.40.850.10">
    <property type="entry name" value="Kinesin motor domain"/>
    <property type="match status" value="1"/>
</dbReference>
<evidence type="ECO:0000256" key="19">
    <source>
        <dbReference type="ARBA" id="ARBA00066079"/>
    </source>
</evidence>
<feature type="region of interest" description="Disordered" evidence="23">
    <location>
        <begin position="551"/>
        <end position="616"/>
    </location>
</feature>
<keyword evidence="14 21" id="KW-0505">Motor protein</keyword>
<feature type="region of interest" description="Disordered" evidence="23">
    <location>
        <begin position="679"/>
        <end position="711"/>
    </location>
</feature>
<dbReference type="GO" id="GO:0016887">
    <property type="term" value="F:ATP hydrolysis activity"/>
    <property type="evidence" value="ECO:0007669"/>
    <property type="project" value="TreeGrafter"/>
</dbReference>
<dbReference type="SMART" id="SM00129">
    <property type="entry name" value="KISc"/>
    <property type="match status" value="1"/>
</dbReference>
<dbReference type="FunFam" id="2.60.40.4330:FF:000001">
    <property type="entry name" value="Kinesin-like protein"/>
    <property type="match status" value="1"/>
</dbReference>
<dbReference type="PROSITE" id="PS50067">
    <property type="entry name" value="KINESIN_MOTOR_2"/>
    <property type="match status" value="1"/>
</dbReference>
<comment type="function">
    <text evidence="18">Component of the centralspindlin complex that serves as a microtubule-dependent and Rho-mediated signaling required for the myosin contractile ring formation during the cell cycle cytokinesis. Essential for cytokinesis in Rho-mediated signaling. Required for the localization of ECT2 to the central spindle. Plus-end-directed motor enzyme that moves antiparallel microtubules in vitro.</text>
</comment>
<dbReference type="InterPro" id="IPR038105">
    <property type="entry name" value="Kif23_Arf-bd_sf"/>
</dbReference>
<evidence type="ECO:0000256" key="11">
    <source>
        <dbReference type="ARBA" id="ARBA00022840"/>
    </source>
</evidence>
<keyword evidence="13 22" id="KW-0175">Coiled coil</keyword>
<keyword evidence="10" id="KW-0498">Mitosis</keyword>
<dbReference type="GO" id="GO:0051256">
    <property type="term" value="P:mitotic spindle midzone assembly"/>
    <property type="evidence" value="ECO:0007669"/>
    <property type="project" value="TreeGrafter"/>
</dbReference>
<feature type="compositionally biased region" description="Acidic residues" evidence="23">
    <location>
        <begin position="700"/>
        <end position="711"/>
    </location>
</feature>
<sequence>MTGSPGDGGLLPRCLDMIFNSIGPFQAKRFVFKLDDKNGVDVQCEVDALLERQKRDAMPVPKTPSGKRQMDPEFADMINVQDHCKVDEVDEDNVYSVFVSYIEIYNNYIYDLLEEAPFELIKPKPPQSKILREDQNHNMYVTGCTEVEVKSTEEAFEVFWKGQKKRRIANTQLNRESSRSHSVFIIKLAQAPLDADGDNVLQEKEQITLSQLSLVDLAGSERTNRTKAEGNRLREAGNINQSLMTLRTCIEVLRENQMYGTNKMVPYRDSKLTHLFKNYFDGEGKVRMIVCVNPKAEDYEESLQVMRFAEMTQEVEVARPVDRPLCGLTPGRRFRNQAFREELARKLEMRGGPINGETEEQSASEIFLQNFPPLPSCELLDLNDDQTLPKLIEVLEKRHKLRQMLSEEFAKNVLAFKTTLQEFDSSVISKENYIQGKLSEKEKTIAGQKMELERLEKKIKTLEYKIEILEKTATIYEEDKRNLQQELESKSQKLQRQASDKRRLEARLQGMVAETTMKWEKECERRVAAKQLEMQNKLWVKDEKLKQLKAIVTEPKNEKPERPSRERDREKPVQRSVSPSPVPNAPPVRLRHRRSRSAGERWVDHKPPSNLPTDTVMQPHVPHAITVAAASEKALAKCDKYMLTHQELASDGEIETKLIKGDVFKTRGGGQAVQFTEIETLKQESPTGRKRRSSPSNPDPPEDAADSEWTDVETRCSVAVEMRAGSALGPGYQHHAQPKRRKP</sequence>
<keyword evidence="16" id="KW-0539">Nucleus</keyword>
<dbReference type="AlphaFoldDB" id="A0A8B9E2B7"/>
<dbReference type="Pfam" id="PF00225">
    <property type="entry name" value="Kinesin"/>
    <property type="match status" value="1"/>
</dbReference>
<dbReference type="Ensembl" id="ENSACDT00005018445.1">
    <property type="protein sequence ID" value="ENSACDP00005015339.1"/>
    <property type="gene ID" value="ENSACDG00005011207.1"/>
</dbReference>
<evidence type="ECO:0000256" key="13">
    <source>
        <dbReference type="ARBA" id="ARBA00023054"/>
    </source>
</evidence>
<evidence type="ECO:0000256" key="18">
    <source>
        <dbReference type="ARBA" id="ARBA00058317"/>
    </source>
</evidence>
<comment type="similarity">
    <text evidence="20 21">Belongs to the TRAFAC class myosin-kinesin ATPase superfamily. Kinesin family.</text>
</comment>
<keyword evidence="8 21" id="KW-0493">Microtubule</keyword>
<reference evidence="25" key="2">
    <citation type="submission" date="2025-09" db="UniProtKB">
        <authorList>
            <consortium name="Ensembl"/>
        </authorList>
    </citation>
    <scope>IDENTIFICATION</scope>
</reference>
<reference evidence="25" key="1">
    <citation type="submission" date="2025-08" db="UniProtKB">
        <authorList>
            <consortium name="Ensembl"/>
        </authorList>
    </citation>
    <scope>IDENTIFICATION</scope>
</reference>
<dbReference type="Proteomes" id="UP000694521">
    <property type="component" value="Unplaced"/>
</dbReference>
<comment type="subcellular location">
    <subcellularLocation>
        <location evidence="2">Cytoplasm</location>
        <location evidence="2">Cytoskeleton</location>
        <location evidence="2">Spindle</location>
    </subcellularLocation>
    <subcellularLocation>
        <location evidence="3">Midbody</location>
        <location evidence="3">Midbody ring</location>
    </subcellularLocation>
    <subcellularLocation>
        <location evidence="1">Nucleus</location>
    </subcellularLocation>
</comment>
<dbReference type="PANTHER" id="PTHR24115:SF600">
    <property type="entry name" value="KINESIN-LIKE PROTEIN KIF23"/>
    <property type="match status" value="1"/>
</dbReference>
<evidence type="ECO:0000256" key="8">
    <source>
        <dbReference type="ARBA" id="ARBA00022701"/>
    </source>
</evidence>
<evidence type="ECO:0000256" key="1">
    <source>
        <dbReference type="ARBA" id="ARBA00004123"/>
    </source>
</evidence>
<dbReference type="InterPro" id="IPR027417">
    <property type="entry name" value="P-loop_NTPase"/>
</dbReference>
<evidence type="ECO:0000256" key="15">
    <source>
        <dbReference type="ARBA" id="ARBA00023212"/>
    </source>
</evidence>
<evidence type="ECO:0000256" key="14">
    <source>
        <dbReference type="ARBA" id="ARBA00023175"/>
    </source>
</evidence>
<keyword evidence="17" id="KW-0131">Cell cycle</keyword>
<dbReference type="InterPro" id="IPR036961">
    <property type="entry name" value="Kinesin_motor_dom_sf"/>
</dbReference>
<feature type="region of interest" description="Disordered" evidence="23">
    <location>
        <begin position="724"/>
        <end position="743"/>
    </location>
</feature>
<feature type="compositionally biased region" description="Basic and acidic residues" evidence="23">
    <location>
        <begin position="597"/>
        <end position="607"/>
    </location>
</feature>
<evidence type="ECO:0000256" key="17">
    <source>
        <dbReference type="ARBA" id="ARBA00023306"/>
    </source>
</evidence>
<evidence type="ECO:0000256" key="12">
    <source>
        <dbReference type="ARBA" id="ARBA00022843"/>
    </source>
</evidence>
<dbReference type="GO" id="GO:0003777">
    <property type="term" value="F:microtubule motor activity"/>
    <property type="evidence" value="ECO:0007669"/>
    <property type="project" value="InterPro"/>
</dbReference>
<evidence type="ECO:0000256" key="10">
    <source>
        <dbReference type="ARBA" id="ARBA00022776"/>
    </source>
</evidence>
<feature type="coiled-coil region" evidence="22">
    <location>
        <begin position="438"/>
        <end position="514"/>
    </location>
</feature>
<evidence type="ECO:0000259" key="24">
    <source>
        <dbReference type="PROSITE" id="PS50067"/>
    </source>
</evidence>
<evidence type="ECO:0000256" key="7">
    <source>
        <dbReference type="ARBA" id="ARBA00022618"/>
    </source>
</evidence>
<evidence type="ECO:0000256" key="4">
    <source>
        <dbReference type="ARBA" id="ARBA00022490"/>
    </source>
</evidence>
<protein>
    <recommendedName>
        <fullName evidence="21">Kinesin-like protein</fullName>
    </recommendedName>
</protein>
<evidence type="ECO:0000256" key="5">
    <source>
        <dbReference type="ARBA" id="ARBA00022499"/>
    </source>
</evidence>
<keyword evidence="5" id="KW-1017">Isopeptide bond</keyword>
<keyword evidence="26" id="KW-1185">Reference proteome</keyword>
<keyword evidence="9 21" id="KW-0547">Nucleotide-binding</keyword>
<evidence type="ECO:0000313" key="25">
    <source>
        <dbReference type="Ensembl" id="ENSACDP00005015339.1"/>
    </source>
</evidence>
<organism evidence="25 26">
    <name type="scientific">Anser cygnoides</name>
    <name type="common">Swan goose</name>
    <dbReference type="NCBI Taxonomy" id="8845"/>
    <lineage>
        <taxon>Eukaryota</taxon>
        <taxon>Metazoa</taxon>
        <taxon>Chordata</taxon>
        <taxon>Craniata</taxon>
        <taxon>Vertebrata</taxon>
        <taxon>Euteleostomi</taxon>
        <taxon>Archelosauria</taxon>
        <taxon>Archosauria</taxon>
        <taxon>Dinosauria</taxon>
        <taxon>Saurischia</taxon>
        <taxon>Theropoda</taxon>
        <taxon>Coelurosauria</taxon>
        <taxon>Aves</taxon>
        <taxon>Neognathae</taxon>
        <taxon>Galloanserae</taxon>
        <taxon>Anseriformes</taxon>
        <taxon>Anatidae</taxon>
        <taxon>Anserinae</taxon>
        <taxon>Anser</taxon>
    </lineage>
</organism>
<dbReference type="GO" id="GO:0005634">
    <property type="term" value="C:nucleus"/>
    <property type="evidence" value="ECO:0007669"/>
    <property type="project" value="UniProtKB-SubCell"/>
</dbReference>
<dbReference type="GO" id="GO:0007018">
    <property type="term" value="P:microtubule-based movement"/>
    <property type="evidence" value="ECO:0007669"/>
    <property type="project" value="InterPro"/>
</dbReference>
<evidence type="ECO:0000256" key="23">
    <source>
        <dbReference type="SAM" id="MobiDB-lite"/>
    </source>
</evidence>
<proteinExistence type="inferred from homology"/>
<dbReference type="GO" id="GO:0090543">
    <property type="term" value="C:Flemming body"/>
    <property type="evidence" value="ECO:0007669"/>
    <property type="project" value="UniProtKB-SubCell"/>
</dbReference>
<dbReference type="GO" id="GO:0005524">
    <property type="term" value="F:ATP binding"/>
    <property type="evidence" value="ECO:0007669"/>
    <property type="project" value="UniProtKB-KW"/>
</dbReference>
<evidence type="ECO:0000313" key="26">
    <source>
        <dbReference type="Proteomes" id="UP000694521"/>
    </source>
</evidence>
<keyword evidence="4" id="KW-0963">Cytoplasm</keyword>
<dbReference type="InterPro" id="IPR027640">
    <property type="entry name" value="Kinesin-like_fam"/>
</dbReference>
<comment type="caution">
    <text evidence="20">Lacks conserved residue(s) required for the propagation of feature annotation.</text>
</comment>
<keyword evidence="12" id="KW-0832">Ubl conjugation</keyword>
<dbReference type="PANTHER" id="PTHR24115">
    <property type="entry name" value="KINESIN-RELATED"/>
    <property type="match status" value="1"/>
</dbReference>
<dbReference type="GO" id="GO:0005871">
    <property type="term" value="C:kinesin complex"/>
    <property type="evidence" value="ECO:0007669"/>
    <property type="project" value="TreeGrafter"/>
</dbReference>
<keyword evidence="6" id="KW-0597">Phosphoprotein</keyword>
<evidence type="ECO:0000256" key="20">
    <source>
        <dbReference type="PROSITE-ProRule" id="PRU00283"/>
    </source>
</evidence>
<dbReference type="Gene3D" id="2.60.40.4330">
    <property type="entry name" value="Kinesin-like protein Kif23, Arf6-interacting domain"/>
    <property type="match status" value="1"/>
</dbReference>
<keyword evidence="11 21" id="KW-0067">ATP-binding</keyword>
<keyword evidence="7" id="KW-0132">Cell division</keyword>
<evidence type="ECO:0000256" key="6">
    <source>
        <dbReference type="ARBA" id="ARBA00022553"/>
    </source>
</evidence>
<dbReference type="GO" id="GO:0005819">
    <property type="term" value="C:spindle"/>
    <property type="evidence" value="ECO:0007669"/>
    <property type="project" value="UniProtKB-SubCell"/>
</dbReference>
<keyword evidence="15" id="KW-0206">Cytoskeleton</keyword>
<dbReference type="InterPro" id="IPR019821">
    <property type="entry name" value="Kinesin_motor_CS"/>
</dbReference>
<dbReference type="PRINTS" id="PR00380">
    <property type="entry name" value="KINESINHEAVY"/>
</dbReference>